<evidence type="ECO:0000313" key="2">
    <source>
        <dbReference type="EMBL" id="MDR6940273.1"/>
    </source>
</evidence>
<feature type="transmembrane region" description="Helical" evidence="1">
    <location>
        <begin position="45"/>
        <end position="69"/>
    </location>
</feature>
<keyword evidence="1" id="KW-1133">Transmembrane helix</keyword>
<organism evidence="2 3">
    <name type="scientific">Mucilaginibacter pocheonensis</name>
    <dbReference type="NCBI Taxonomy" id="398050"/>
    <lineage>
        <taxon>Bacteria</taxon>
        <taxon>Pseudomonadati</taxon>
        <taxon>Bacteroidota</taxon>
        <taxon>Sphingobacteriia</taxon>
        <taxon>Sphingobacteriales</taxon>
        <taxon>Sphingobacteriaceae</taxon>
        <taxon>Mucilaginibacter</taxon>
    </lineage>
</organism>
<keyword evidence="3" id="KW-1185">Reference proteome</keyword>
<name>A0ABU1T4N4_9SPHI</name>
<sequence length="114" mass="13647">MELITKENSKYFYKSKYWYKITWYTFLWIILYTQVAKVLKTNAIIEALLVVLPIIGMYILVPAGIVYIIKSYVKKEPYNKYRAFYLFGFLFFLFILIAIMIFVAIDINRLSSRP</sequence>
<keyword evidence="1" id="KW-0812">Transmembrane</keyword>
<feature type="transmembrane region" description="Helical" evidence="1">
    <location>
        <begin position="21"/>
        <end position="39"/>
    </location>
</feature>
<evidence type="ECO:0000256" key="1">
    <source>
        <dbReference type="SAM" id="Phobius"/>
    </source>
</evidence>
<proteinExistence type="predicted"/>
<gene>
    <name evidence="2" type="ORF">J2W55_000101</name>
</gene>
<evidence type="ECO:0000313" key="3">
    <source>
        <dbReference type="Proteomes" id="UP001247620"/>
    </source>
</evidence>
<feature type="transmembrane region" description="Helical" evidence="1">
    <location>
        <begin position="81"/>
        <end position="105"/>
    </location>
</feature>
<dbReference type="EMBL" id="JAVDUU010000001">
    <property type="protein sequence ID" value="MDR6940273.1"/>
    <property type="molecule type" value="Genomic_DNA"/>
</dbReference>
<keyword evidence="1" id="KW-0472">Membrane</keyword>
<accession>A0ABU1T4N4</accession>
<reference evidence="2 3" key="1">
    <citation type="submission" date="2023-07" db="EMBL/GenBank/DDBJ databases">
        <title>Sorghum-associated microbial communities from plants grown in Nebraska, USA.</title>
        <authorList>
            <person name="Schachtman D."/>
        </authorList>
    </citation>
    <scope>NUCLEOTIDE SEQUENCE [LARGE SCALE GENOMIC DNA]</scope>
    <source>
        <strain evidence="2 3">3262</strain>
    </source>
</reference>
<comment type="caution">
    <text evidence="2">The sequence shown here is derived from an EMBL/GenBank/DDBJ whole genome shotgun (WGS) entry which is preliminary data.</text>
</comment>
<dbReference type="Proteomes" id="UP001247620">
    <property type="component" value="Unassembled WGS sequence"/>
</dbReference>
<protein>
    <submittedName>
        <fullName evidence="2">Membrane protein YedE/YeeE</fullName>
    </submittedName>
</protein>
<dbReference type="RefSeq" id="WP_310090715.1">
    <property type="nucleotide sequence ID" value="NZ_JAVDUU010000001.1"/>
</dbReference>